<comment type="caution">
    <text evidence="1">The sequence shown here is derived from an EMBL/GenBank/DDBJ whole genome shotgun (WGS) entry which is preliminary data.</text>
</comment>
<organism evidence="1 2">
    <name type="scientific">Holospora undulata HU1</name>
    <dbReference type="NCBI Taxonomy" id="1321371"/>
    <lineage>
        <taxon>Bacteria</taxon>
        <taxon>Pseudomonadati</taxon>
        <taxon>Pseudomonadota</taxon>
        <taxon>Alphaproteobacteria</taxon>
        <taxon>Holosporales</taxon>
        <taxon>Holosporaceae</taxon>
        <taxon>Holospora</taxon>
    </lineage>
</organism>
<dbReference type="AlphaFoldDB" id="A0A061JG21"/>
<dbReference type="EMBL" id="ARPM03000147">
    <property type="protein sequence ID" value="ETZ04801.1"/>
    <property type="molecule type" value="Genomic_DNA"/>
</dbReference>
<proteinExistence type="predicted"/>
<name>A0A061JG21_9PROT</name>
<evidence type="ECO:0000313" key="1">
    <source>
        <dbReference type="EMBL" id="ETZ04801.1"/>
    </source>
</evidence>
<dbReference type="RefSeq" id="WP_023492290.1">
    <property type="nucleotide sequence ID" value="NZ_ARPM03000147.1"/>
</dbReference>
<dbReference type="Proteomes" id="UP000026922">
    <property type="component" value="Unassembled WGS sequence"/>
</dbReference>
<protein>
    <submittedName>
        <fullName evidence="1">Uncharacterized protein</fullName>
    </submittedName>
</protein>
<evidence type="ECO:0000313" key="2">
    <source>
        <dbReference type="Proteomes" id="UP000026922"/>
    </source>
</evidence>
<gene>
    <name evidence="1" type="ORF">K737_300780</name>
</gene>
<keyword evidence="2" id="KW-1185">Reference proteome</keyword>
<reference evidence="1 2" key="1">
    <citation type="journal article" date="2013" name="Genome Announc.">
        <title>Draft Genome Sequence of Holospora undulata Strain HU1, a Micronucleus-Specific Symbiont of the Ciliate Paramecium caudatum.</title>
        <authorList>
            <person name="Dohra H."/>
            <person name="Suzuki H."/>
            <person name="Suzuki T."/>
            <person name="Tanaka K."/>
            <person name="Fujishima M."/>
        </authorList>
    </citation>
    <scope>NUCLEOTIDE SEQUENCE [LARGE SCALE GENOMIC DNA]</scope>
    <source>
        <strain evidence="1 2">HU1</strain>
    </source>
</reference>
<accession>A0A061JG21</accession>
<sequence>MKNLKSFTSFVVLFTIGFLCEQSLHAKKKKIVGKSEKFIVRESSAGQRLLQEEIAAIPSHKSVQFAKVSKKFWEKSHSNMSKSVSWSDFKTKTTEVDSLLCEYSFENLYGEKQNFVKIPGFDDGSCLWSHLGIVPQDMLGVMFSCVEILSDQLSPSKASGIVISEALEMIHTLDPLGNFTKIDERGENNRDIAKQWFILKENALEVLKKWNDGLEMHGGASISTRQGSTGFRLPNGSTFFRLVAKHLGVNIKIFNGSSSDLVLESGRVFECTGAKHWLYLLQDEQENGKHYDILVEKGKPVSTAIIEEMNSYLGTVSLKKQDTQ</sequence>